<reference evidence="2" key="1">
    <citation type="submission" date="2020-10" db="EMBL/GenBank/DDBJ databases">
        <authorList>
            <person name="Gilroy R."/>
        </authorList>
    </citation>
    <scope>NUCLEOTIDE SEQUENCE</scope>
    <source>
        <strain evidence="2">10532</strain>
    </source>
</reference>
<protein>
    <submittedName>
        <fullName evidence="2">ABC transporter permease</fullName>
    </submittedName>
</protein>
<dbReference type="Pfam" id="PF12679">
    <property type="entry name" value="ABC2_membrane_2"/>
    <property type="match status" value="1"/>
</dbReference>
<dbReference type="EMBL" id="JADIMM010000108">
    <property type="protein sequence ID" value="MBO8458421.1"/>
    <property type="molecule type" value="Genomic_DNA"/>
</dbReference>
<feature type="transmembrane region" description="Helical" evidence="1">
    <location>
        <begin position="194"/>
        <end position="214"/>
    </location>
</feature>
<organism evidence="2 3">
    <name type="scientific">Candidatus Gallitreponema excrementavium</name>
    <dbReference type="NCBI Taxonomy" id="2840840"/>
    <lineage>
        <taxon>Bacteria</taxon>
        <taxon>Pseudomonadati</taxon>
        <taxon>Spirochaetota</taxon>
        <taxon>Spirochaetia</taxon>
        <taxon>Spirochaetales</taxon>
        <taxon>Candidatus Gallitreponema</taxon>
    </lineage>
</organism>
<dbReference type="GO" id="GO:0005886">
    <property type="term" value="C:plasma membrane"/>
    <property type="evidence" value="ECO:0007669"/>
    <property type="project" value="UniProtKB-SubCell"/>
</dbReference>
<feature type="transmembrane region" description="Helical" evidence="1">
    <location>
        <begin position="17"/>
        <end position="39"/>
    </location>
</feature>
<keyword evidence="1" id="KW-0812">Transmembrane</keyword>
<evidence type="ECO:0000256" key="1">
    <source>
        <dbReference type="SAM" id="Phobius"/>
    </source>
</evidence>
<dbReference type="AlphaFoldDB" id="A0A9D9HQR8"/>
<feature type="transmembrane region" description="Helical" evidence="1">
    <location>
        <begin position="51"/>
        <end position="69"/>
    </location>
</feature>
<sequence length="297" mass="32380">MNAVLKKELFLLFKTPAAWLFSGFFLLTGGILFCIYQLNMGIGDFSYTLSVLKYYFIPAVPFLTMGIFADEKRQKTEPLLLTAPVSITKITAGKFIAVFAAFSLPVFVSLVFPIITGIISKTGNGANHLFGTDPGIIFASYTGFYLNGLCSVSAGLFFSSLTDNPPFAGIVTFLFLLFLTCAEPIGLLLPGSRFASLVFSGILLIIISVTAFRLTGSIPAGAVFATLGALIIGLTLVMNPPFFDHLIQRAAKSISFSSRFRNYSMGIISIGSLFFSILFIFTAFFSTVQIQLRKRWV</sequence>
<proteinExistence type="predicted"/>
<name>A0A9D9HQR8_9SPIR</name>
<feature type="transmembrane region" description="Helical" evidence="1">
    <location>
        <begin position="135"/>
        <end position="158"/>
    </location>
</feature>
<accession>A0A9D9HQR8</accession>
<reference evidence="2" key="2">
    <citation type="journal article" date="2021" name="PeerJ">
        <title>Extensive microbial diversity within the chicken gut microbiome revealed by metagenomics and culture.</title>
        <authorList>
            <person name="Gilroy R."/>
            <person name="Ravi A."/>
            <person name="Getino M."/>
            <person name="Pursley I."/>
            <person name="Horton D.L."/>
            <person name="Alikhan N.F."/>
            <person name="Baker D."/>
            <person name="Gharbi K."/>
            <person name="Hall N."/>
            <person name="Watson M."/>
            <person name="Adriaenssens E.M."/>
            <person name="Foster-Nyarko E."/>
            <person name="Jarju S."/>
            <person name="Secka A."/>
            <person name="Antonio M."/>
            <person name="Oren A."/>
            <person name="Chaudhuri R.R."/>
            <person name="La Ragione R."/>
            <person name="Hildebrand F."/>
            <person name="Pallen M.J."/>
        </authorList>
    </citation>
    <scope>NUCLEOTIDE SEQUENCE</scope>
    <source>
        <strain evidence="2">10532</strain>
    </source>
</reference>
<keyword evidence="1" id="KW-1133">Transmembrane helix</keyword>
<dbReference type="GO" id="GO:0140359">
    <property type="term" value="F:ABC-type transporter activity"/>
    <property type="evidence" value="ECO:0007669"/>
    <property type="project" value="InterPro"/>
</dbReference>
<evidence type="ECO:0000313" key="2">
    <source>
        <dbReference type="EMBL" id="MBO8458421.1"/>
    </source>
</evidence>
<feature type="transmembrane region" description="Helical" evidence="1">
    <location>
        <begin position="95"/>
        <end position="115"/>
    </location>
</feature>
<evidence type="ECO:0000313" key="3">
    <source>
        <dbReference type="Proteomes" id="UP000823638"/>
    </source>
</evidence>
<feature type="transmembrane region" description="Helical" evidence="1">
    <location>
        <begin position="221"/>
        <end position="243"/>
    </location>
</feature>
<dbReference type="Proteomes" id="UP000823638">
    <property type="component" value="Unassembled WGS sequence"/>
</dbReference>
<gene>
    <name evidence="2" type="ORF">IAA81_09395</name>
</gene>
<comment type="caution">
    <text evidence="2">The sequence shown here is derived from an EMBL/GenBank/DDBJ whole genome shotgun (WGS) entry which is preliminary data.</text>
</comment>
<feature type="transmembrane region" description="Helical" evidence="1">
    <location>
        <begin position="167"/>
        <end position="188"/>
    </location>
</feature>
<keyword evidence="1" id="KW-0472">Membrane</keyword>
<feature type="transmembrane region" description="Helical" evidence="1">
    <location>
        <begin position="263"/>
        <end position="285"/>
    </location>
</feature>